<feature type="region of interest" description="Disordered" evidence="1">
    <location>
        <begin position="37"/>
        <end position="96"/>
    </location>
</feature>
<dbReference type="Proteomes" id="UP001148838">
    <property type="component" value="Unassembled WGS sequence"/>
</dbReference>
<dbReference type="PANTHER" id="PTHR45913:SF5">
    <property type="entry name" value="GENERAL TRANSCRIPTION FACTOR II-I REPEAT DOMAIN-CONTAINING PROTEIN 2A-LIKE PROTEIN"/>
    <property type="match status" value="1"/>
</dbReference>
<keyword evidence="3" id="KW-1185">Reference proteome</keyword>
<comment type="caution">
    <text evidence="2">The sequence shown here is derived from an EMBL/GenBank/DDBJ whole genome shotgun (WGS) entry which is preliminary data.</text>
</comment>
<name>A0ABQ8TKX5_PERAM</name>
<gene>
    <name evidence="2" type="ORF">ANN_09148</name>
</gene>
<feature type="compositionally biased region" description="Polar residues" evidence="1">
    <location>
        <begin position="65"/>
        <end position="74"/>
    </location>
</feature>
<sequence>MAADGDCHHLCKLMAPVRHRWSISDVIGGIRNTVMPSDCSPRPVPHGPDLPVPTPPANLGDSESETISLNADTDMSSDPDEFDSSPQKFTQPELNDLDDNNVLSESVMKISYKICHEIAKELKTFNEGEFIKRCLIILADELCPQQVGEVQAIRLSRRTVVKRLQDVRMGYVNKPNDLCVCIERSLFH</sequence>
<accession>A0ABQ8TKX5</accession>
<proteinExistence type="predicted"/>
<feature type="compositionally biased region" description="Pro residues" evidence="1">
    <location>
        <begin position="42"/>
        <end position="56"/>
    </location>
</feature>
<evidence type="ECO:0000256" key="1">
    <source>
        <dbReference type="SAM" id="MobiDB-lite"/>
    </source>
</evidence>
<reference evidence="2 3" key="1">
    <citation type="journal article" date="2022" name="Allergy">
        <title>Genome assembly and annotation of Periplaneta americana reveal a comprehensive cockroach allergen profile.</title>
        <authorList>
            <person name="Wang L."/>
            <person name="Xiong Q."/>
            <person name="Saelim N."/>
            <person name="Wang L."/>
            <person name="Nong W."/>
            <person name="Wan A.T."/>
            <person name="Shi M."/>
            <person name="Liu X."/>
            <person name="Cao Q."/>
            <person name="Hui J.H.L."/>
            <person name="Sookrung N."/>
            <person name="Leung T.F."/>
            <person name="Tungtrongchitr A."/>
            <person name="Tsui S.K.W."/>
        </authorList>
    </citation>
    <scope>NUCLEOTIDE SEQUENCE [LARGE SCALE GENOMIC DNA]</scope>
    <source>
        <strain evidence="2">PWHHKU_190912</strain>
    </source>
</reference>
<evidence type="ECO:0000313" key="3">
    <source>
        <dbReference type="Proteomes" id="UP001148838"/>
    </source>
</evidence>
<organism evidence="2 3">
    <name type="scientific">Periplaneta americana</name>
    <name type="common">American cockroach</name>
    <name type="synonym">Blatta americana</name>
    <dbReference type="NCBI Taxonomy" id="6978"/>
    <lineage>
        <taxon>Eukaryota</taxon>
        <taxon>Metazoa</taxon>
        <taxon>Ecdysozoa</taxon>
        <taxon>Arthropoda</taxon>
        <taxon>Hexapoda</taxon>
        <taxon>Insecta</taxon>
        <taxon>Pterygota</taxon>
        <taxon>Neoptera</taxon>
        <taxon>Polyneoptera</taxon>
        <taxon>Dictyoptera</taxon>
        <taxon>Blattodea</taxon>
        <taxon>Blattoidea</taxon>
        <taxon>Blattidae</taxon>
        <taxon>Blattinae</taxon>
        <taxon>Periplaneta</taxon>
    </lineage>
</organism>
<evidence type="ECO:0000313" key="2">
    <source>
        <dbReference type="EMBL" id="KAJ4447147.1"/>
    </source>
</evidence>
<dbReference type="PANTHER" id="PTHR45913">
    <property type="entry name" value="EPM2A-INTERACTING PROTEIN 1"/>
    <property type="match status" value="1"/>
</dbReference>
<feature type="compositionally biased region" description="Polar residues" evidence="1">
    <location>
        <begin position="84"/>
        <end position="93"/>
    </location>
</feature>
<dbReference type="EMBL" id="JAJSOF020000005">
    <property type="protein sequence ID" value="KAJ4447147.1"/>
    <property type="molecule type" value="Genomic_DNA"/>
</dbReference>
<protein>
    <submittedName>
        <fullName evidence="2">Uncharacterized protein</fullName>
    </submittedName>
</protein>